<evidence type="ECO:0000313" key="1">
    <source>
        <dbReference type="EMBL" id="KGO76826.1"/>
    </source>
</evidence>
<dbReference type="Proteomes" id="UP000030104">
    <property type="component" value="Unassembled WGS sequence"/>
</dbReference>
<reference evidence="1 2" key="1">
    <citation type="journal article" date="2015" name="Mol. Plant Microbe Interact.">
        <title>Genome, transcriptome, and functional analyses of Penicillium expansum provide new insights into secondary metabolism and pathogenicity.</title>
        <authorList>
            <person name="Ballester A.R."/>
            <person name="Marcet-Houben M."/>
            <person name="Levin E."/>
            <person name="Sela N."/>
            <person name="Selma-Lazaro C."/>
            <person name="Carmona L."/>
            <person name="Wisniewski M."/>
            <person name="Droby S."/>
            <person name="Gonzalez-Candelas L."/>
            <person name="Gabaldon T."/>
        </authorList>
    </citation>
    <scope>NUCLEOTIDE SEQUENCE [LARGE SCALE GENOMIC DNA]</scope>
    <source>
        <strain evidence="1 2">PHI-1</strain>
    </source>
</reference>
<name>A0A0A2LC97_PENIT</name>
<accession>A0A0A2LC97</accession>
<protein>
    <submittedName>
        <fullName evidence="1">Uncharacterized protein</fullName>
    </submittedName>
</protein>
<organism evidence="1 2">
    <name type="scientific">Penicillium italicum</name>
    <name type="common">Blue mold</name>
    <dbReference type="NCBI Taxonomy" id="40296"/>
    <lineage>
        <taxon>Eukaryota</taxon>
        <taxon>Fungi</taxon>
        <taxon>Dikarya</taxon>
        <taxon>Ascomycota</taxon>
        <taxon>Pezizomycotina</taxon>
        <taxon>Eurotiomycetes</taxon>
        <taxon>Eurotiomycetidae</taxon>
        <taxon>Eurotiales</taxon>
        <taxon>Aspergillaceae</taxon>
        <taxon>Penicillium</taxon>
    </lineage>
</organism>
<proteinExistence type="predicted"/>
<evidence type="ECO:0000313" key="2">
    <source>
        <dbReference type="Proteomes" id="UP000030104"/>
    </source>
</evidence>
<keyword evidence="2" id="KW-1185">Reference proteome</keyword>
<dbReference type="AlphaFoldDB" id="A0A0A2LC97"/>
<dbReference type="HOGENOM" id="CLU_3399565_0_0_1"/>
<dbReference type="EMBL" id="JQGA01000237">
    <property type="protein sequence ID" value="KGO76826.1"/>
    <property type="molecule type" value="Genomic_DNA"/>
</dbReference>
<sequence length="31" mass="3694">MTFIAWQGLRRGWQAAIPILWLYGETNKMNK</sequence>
<gene>
    <name evidence="1" type="ORF">PITC_089440</name>
</gene>
<comment type="caution">
    <text evidence="1">The sequence shown here is derived from an EMBL/GenBank/DDBJ whole genome shotgun (WGS) entry which is preliminary data.</text>
</comment>